<dbReference type="EMBL" id="BARS01011527">
    <property type="protein sequence ID" value="GAF90923.1"/>
    <property type="molecule type" value="Genomic_DNA"/>
</dbReference>
<feature type="non-terminal residue" evidence="4">
    <location>
        <position position="48"/>
    </location>
</feature>
<dbReference type="Gene3D" id="1.10.287.1040">
    <property type="entry name" value="Exonuclease VII, small subunit"/>
    <property type="match status" value="1"/>
</dbReference>
<dbReference type="AlphaFoldDB" id="X0TBM6"/>
<evidence type="ECO:0000256" key="3">
    <source>
        <dbReference type="ARBA" id="ARBA00022801"/>
    </source>
</evidence>
<sequence>MGKAKMTFEQALGKLEQIVSRIEQGKVSLEESIEAYAEGIKLIDQCRA</sequence>
<dbReference type="PANTHER" id="PTHR34137">
    <property type="entry name" value="EXODEOXYRIBONUCLEASE 7 SMALL SUBUNIT"/>
    <property type="match status" value="1"/>
</dbReference>
<dbReference type="PIRSF" id="PIRSF006488">
    <property type="entry name" value="Exonuc_VII_S"/>
    <property type="match status" value="1"/>
</dbReference>
<evidence type="ECO:0000256" key="1">
    <source>
        <dbReference type="ARBA" id="ARBA00022490"/>
    </source>
</evidence>
<gene>
    <name evidence="4" type="ORF">S01H1_20934</name>
</gene>
<protein>
    <submittedName>
        <fullName evidence="4">Uncharacterized protein</fullName>
    </submittedName>
</protein>
<dbReference type="InterPro" id="IPR003761">
    <property type="entry name" value="Exonuc_VII_S"/>
</dbReference>
<name>X0TBM6_9ZZZZ</name>
<dbReference type="SUPFAM" id="SSF116842">
    <property type="entry name" value="XseB-like"/>
    <property type="match status" value="1"/>
</dbReference>
<evidence type="ECO:0000313" key="4">
    <source>
        <dbReference type="EMBL" id="GAF90923.1"/>
    </source>
</evidence>
<comment type="caution">
    <text evidence="4">The sequence shown here is derived from an EMBL/GenBank/DDBJ whole genome shotgun (WGS) entry which is preliminary data.</text>
</comment>
<dbReference type="PANTHER" id="PTHR34137:SF1">
    <property type="entry name" value="EXODEOXYRIBONUCLEASE 7 SMALL SUBUNIT"/>
    <property type="match status" value="1"/>
</dbReference>
<dbReference type="GO" id="GO:0008855">
    <property type="term" value="F:exodeoxyribonuclease VII activity"/>
    <property type="evidence" value="ECO:0007669"/>
    <property type="project" value="InterPro"/>
</dbReference>
<organism evidence="4">
    <name type="scientific">marine sediment metagenome</name>
    <dbReference type="NCBI Taxonomy" id="412755"/>
    <lineage>
        <taxon>unclassified sequences</taxon>
        <taxon>metagenomes</taxon>
        <taxon>ecological metagenomes</taxon>
    </lineage>
</organism>
<dbReference type="GO" id="GO:0006308">
    <property type="term" value="P:DNA catabolic process"/>
    <property type="evidence" value="ECO:0007669"/>
    <property type="project" value="InterPro"/>
</dbReference>
<dbReference type="InterPro" id="IPR037004">
    <property type="entry name" value="Exonuc_VII_ssu_sf"/>
</dbReference>
<keyword evidence="2" id="KW-0540">Nuclease</keyword>
<reference evidence="4" key="1">
    <citation type="journal article" date="2014" name="Front. Microbiol.">
        <title>High frequency of phylogenetically diverse reductive dehalogenase-homologous genes in deep subseafloor sedimentary metagenomes.</title>
        <authorList>
            <person name="Kawai M."/>
            <person name="Futagami T."/>
            <person name="Toyoda A."/>
            <person name="Takaki Y."/>
            <person name="Nishi S."/>
            <person name="Hori S."/>
            <person name="Arai W."/>
            <person name="Tsubouchi T."/>
            <person name="Morono Y."/>
            <person name="Uchiyama I."/>
            <person name="Ito T."/>
            <person name="Fujiyama A."/>
            <person name="Inagaki F."/>
            <person name="Takami H."/>
        </authorList>
    </citation>
    <scope>NUCLEOTIDE SEQUENCE</scope>
    <source>
        <strain evidence="4">Expedition CK06-06</strain>
    </source>
</reference>
<accession>X0TBM6</accession>
<evidence type="ECO:0000256" key="2">
    <source>
        <dbReference type="ARBA" id="ARBA00022722"/>
    </source>
</evidence>
<dbReference type="GO" id="GO:0009318">
    <property type="term" value="C:exodeoxyribonuclease VII complex"/>
    <property type="evidence" value="ECO:0007669"/>
    <property type="project" value="InterPro"/>
</dbReference>
<keyword evidence="3" id="KW-0378">Hydrolase</keyword>
<keyword evidence="1" id="KW-0963">Cytoplasm</keyword>
<dbReference type="Pfam" id="PF02609">
    <property type="entry name" value="Exonuc_VII_S"/>
    <property type="match status" value="1"/>
</dbReference>
<dbReference type="GO" id="GO:0005829">
    <property type="term" value="C:cytosol"/>
    <property type="evidence" value="ECO:0007669"/>
    <property type="project" value="TreeGrafter"/>
</dbReference>
<dbReference type="NCBIfam" id="TIGR01280">
    <property type="entry name" value="xseB"/>
    <property type="match status" value="1"/>
</dbReference>
<proteinExistence type="predicted"/>